<feature type="transmembrane region" description="Helical" evidence="1">
    <location>
        <begin position="7"/>
        <end position="25"/>
    </location>
</feature>
<gene>
    <name evidence="4" type="ORF">GSY63_08410</name>
</gene>
<dbReference type="InterPro" id="IPR050879">
    <property type="entry name" value="Acyltransferase_3"/>
</dbReference>
<feature type="transmembrane region" description="Helical" evidence="1">
    <location>
        <begin position="31"/>
        <end position="51"/>
    </location>
</feature>
<feature type="transmembrane region" description="Helical" evidence="1">
    <location>
        <begin position="311"/>
        <end position="329"/>
    </location>
</feature>
<comment type="caution">
    <text evidence="4">The sequence shown here is derived from an EMBL/GenBank/DDBJ whole genome shotgun (WGS) entry which is preliminary data.</text>
</comment>
<evidence type="ECO:0000259" key="2">
    <source>
        <dbReference type="Pfam" id="PF01757"/>
    </source>
</evidence>
<feature type="domain" description="Acyltransferase 3" evidence="2">
    <location>
        <begin position="6"/>
        <end position="324"/>
    </location>
</feature>
<dbReference type="GO" id="GO:0009103">
    <property type="term" value="P:lipopolysaccharide biosynthetic process"/>
    <property type="evidence" value="ECO:0007669"/>
    <property type="project" value="TreeGrafter"/>
</dbReference>
<feature type="transmembrane region" description="Helical" evidence="1">
    <location>
        <begin position="158"/>
        <end position="176"/>
    </location>
</feature>
<accession>A0A965ZGL4</accession>
<dbReference type="GO" id="GO:0016747">
    <property type="term" value="F:acyltransferase activity, transferring groups other than amino-acyl groups"/>
    <property type="evidence" value="ECO:0007669"/>
    <property type="project" value="InterPro"/>
</dbReference>
<dbReference type="Proteomes" id="UP000638732">
    <property type="component" value="Unassembled WGS sequence"/>
</dbReference>
<reference evidence="4" key="1">
    <citation type="submission" date="2020-01" db="EMBL/GenBank/DDBJ databases">
        <authorList>
            <person name="Seo Y.L."/>
        </authorList>
    </citation>
    <scope>NUCLEOTIDE SEQUENCE</scope>
    <source>
        <strain evidence="4">R11</strain>
    </source>
</reference>
<feature type="domain" description="SGNH" evidence="3">
    <location>
        <begin position="392"/>
        <end position="522"/>
    </location>
</feature>
<organism evidence="4 5">
    <name type="scientific">Mucilaginibacter agri</name>
    <dbReference type="NCBI Taxonomy" id="2695265"/>
    <lineage>
        <taxon>Bacteria</taxon>
        <taxon>Pseudomonadati</taxon>
        <taxon>Bacteroidota</taxon>
        <taxon>Sphingobacteriia</taxon>
        <taxon>Sphingobacteriales</taxon>
        <taxon>Sphingobacteriaceae</taxon>
        <taxon>Mucilaginibacter</taxon>
    </lineage>
</organism>
<reference evidence="4" key="2">
    <citation type="submission" date="2020-10" db="EMBL/GenBank/DDBJ databases">
        <title>Mucilaginibacter sp. nov., isolated from soil.</title>
        <authorList>
            <person name="Jeon C.O."/>
        </authorList>
    </citation>
    <scope>NUCLEOTIDE SEQUENCE</scope>
    <source>
        <strain evidence="4">R11</strain>
    </source>
</reference>
<dbReference type="PANTHER" id="PTHR23028:SF53">
    <property type="entry name" value="ACYL_TRANSF_3 DOMAIN-CONTAINING PROTEIN"/>
    <property type="match status" value="1"/>
</dbReference>
<feature type="transmembrane region" description="Helical" evidence="1">
    <location>
        <begin position="188"/>
        <end position="206"/>
    </location>
</feature>
<name>A0A965ZGL4_9SPHI</name>
<keyword evidence="1" id="KW-0812">Transmembrane</keyword>
<dbReference type="InterPro" id="IPR002656">
    <property type="entry name" value="Acyl_transf_3_dom"/>
</dbReference>
<evidence type="ECO:0000256" key="1">
    <source>
        <dbReference type="SAM" id="Phobius"/>
    </source>
</evidence>
<dbReference type="Pfam" id="PF01757">
    <property type="entry name" value="Acyl_transf_3"/>
    <property type="match status" value="1"/>
</dbReference>
<dbReference type="PANTHER" id="PTHR23028">
    <property type="entry name" value="ACETYLTRANSFERASE"/>
    <property type="match status" value="1"/>
</dbReference>
<feature type="transmembrane region" description="Helical" evidence="1">
    <location>
        <begin position="218"/>
        <end position="237"/>
    </location>
</feature>
<dbReference type="RefSeq" id="WP_166585351.1">
    <property type="nucleotide sequence ID" value="NZ_WWEO01000041.1"/>
</dbReference>
<feature type="transmembrane region" description="Helical" evidence="1">
    <location>
        <begin position="341"/>
        <end position="359"/>
    </location>
</feature>
<dbReference type="AlphaFoldDB" id="A0A965ZGL4"/>
<feature type="transmembrane region" description="Helical" evidence="1">
    <location>
        <begin position="132"/>
        <end position="151"/>
    </location>
</feature>
<evidence type="ECO:0000313" key="5">
    <source>
        <dbReference type="Proteomes" id="UP000638732"/>
    </source>
</evidence>
<keyword evidence="1" id="KW-0472">Membrane</keyword>
<dbReference type="EMBL" id="WWEO01000041">
    <property type="protein sequence ID" value="NCD69376.1"/>
    <property type="molecule type" value="Genomic_DNA"/>
</dbReference>
<dbReference type="Pfam" id="PF19040">
    <property type="entry name" value="SGNH"/>
    <property type="match status" value="1"/>
</dbReference>
<dbReference type="GO" id="GO:0016020">
    <property type="term" value="C:membrane"/>
    <property type="evidence" value="ECO:0007669"/>
    <property type="project" value="TreeGrafter"/>
</dbReference>
<protein>
    <submittedName>
        <fullName evidence="4">Acyltransferase family protein</fullName>
    </submittedName>
</protein>
<keyword evidence="5" id="KW-1185">Reference proteome</keyword>
<evidence type="ECO:0000259" key="3">
    <source>
        <dbReference type="Pfam" id="PF19040"/>
    </source>
</evidence>
<proteinExistence type="predicted"/>
<dbReference type="InterPro" id="IPR043968">
    <property type="entry name" value="SGNH"/>
</dbReference>
<feature type="transmembrane region" description="Helical" evidence="1">
    <location>
        <begin position="243"/>
        <end position="263"/>
    </location>
</feature>
<keyword evidence="4" id="KW-0808">Transferase</keyword>
<feature type="transmembrane region" description="Helical" evidence="1">
    <location>
        <begin position="72"/>
        <end position="92"/>
    </location>
</feature>
<keyword evidence="4" id="KW-0012">Acyltransferase</keyword>
<evidence type="ECO:0000313" key="4">
    <source>
        <dbReference type="EMBL" id="NCD69376.1"/>
    </source>
</evidence>
<sequence length="548" mass="62018">MKFRNDIQGLRAIAVLLVLIFHLNSSYLPGGFIGVDIFFVISGYLVSSIIIDKKGKDSFNLSGFYIGRVKRIVPAYLCFLIIIFLLGCFVYFPMDIGGLRKNIFYAAIFNSNNYLASLDTYFGASSSENPLLHTWTLAIEMQFYFILPLFLMLVNRKYYAPVLIFLIIALFGYSYYNSTFLSNKSGMYFSLAARMPEFLIGTLMAVKGSLLEVKQPRFKNLCSLGALITIVITALLLNEKSNFPGVIVLVPCISVAFILINSDSVLNKSILSNKVLVYIGELSYSIYLWHWGLMALLRYSNLRYQFTLSEVALLMIVIGVFSYLSYKYIESYFRKIQTNNLIKVISASLAILCITAYLAPKVNNAIYPIPKKYSYATFGLDSHSDTFKFPERFGDLNKKKDSILLIGDSFALMYKPVLDYIGKRHGFNFLTVTNDGTPLIPGIAREDFSNNSLFTRYQKLSKQSSALIKQSNLILISSSWRHEITSLPQAFGAFAKLLRPNQTVIILSNFPSLNKNPIKVNRGVVRNVSVDNNYVLKTRQIPDEIIRI</sequence>
<feature type="transmembrane region" description="Helical" evidence="1">
    <location>
        <begin position="275"/>
        <end position="299"/>
    </location>
</feature>
<keyword evidence="1" id="KW-1133">Transmembrane helix</keyword>